<accession>A0A6J6U6Q6</accession>
<sequence>MHGENHDFDLWKLLKDSARRAHAVEHGHRKVHQNDVGLCLASKGDCFLAIACLAHNFLAGVFESPTNSVSKDLMVIG</sequence>
<dbReference type="EMBL" id="CAEZYU010000109">
    <property type="protein sequence ID" value="CAB4755650.1"/>
    <property type="molecule type" value="Genomic_DNA"/>
</dbReference>
<dbReference type="AlphaFoldDB" id="A0A6J6U6Q6"/>
<proteinExistence type="predicted"/>
<gene>
    <name evidence="1" type="ORF">UFOPK2766_01893</name>
</gene>
<reference evidence="1" key="1">
    <citation type="submission" date="2020-05" db="EMBL/GenBank/DDBJ databases">
        <authorList>
            <person name="Chiriac C."/>
            <person name="Salcher M."/>
            <person name="Ghai R."/>
            <person name="Kavagutti S V."/>
        </authorList>
    </citation>
    <scope>NUCLEOTIDE SEQUENCE</scope>
</reference>
<protein>
    <submittedName>
        <fullName evidence="1">Unannotated protein</fullName>
    </submittedName>
</protein>
<name>A0A6J6U6Q6_9ZZZZ</name>
<organism evidence="1">
    <name type="scientific">freshwater metagenome</name>
    <dbReference type="NCBI Taxonomy" id="449393"/>
    <lineage>
        <taxon>unclassified sequences</taxon>
        <taxon>metagenomes</taxon>
        <taxon>ecological metagenomes</taxon>
    </lineage>
</organism>
<evidence type="ECO:0000313" key="1">
    <source>
        <dbReference type="EMBL" id="CAB4755650.1"/>
    </source>
</evidence>